<dbReference type="InterPro" id="IPR002885">
    <property type="entry name" value="PPR_rpt"/>
</dbReference>
<organism evidence="3">
    <name type="scientific">Salix viminalis</name>
    <name type="common">Common osier</name>
    <name type="synonym">Basket willow</name>
    <dbReference type="NCBI Taxonomy" id="40686"/>
    <lineage>
        <taxon>Eukaryota</taxon>
        <taxon>Viridiplantae</taxon>
        <taxon>Streptophyta</taxon>
        <taxon>Embryophyta</taxon>
        <taxon>Tracheophyta</taxon>
        <taxon>Spermatophyta</taxon>
        <taxon>Magnoliopsida</taxon>
        <taxon>eudicotyledons</taxon>
        <taxon>Gunneridae</taxon>
        <taxon>Pentapetalae</taxon>
        <taxon>rosids</taxon>
        <taxon>fabids</taxon>
        <taxon>Malpighiales</taxon>
        <taxon>Salicaceae</taxon>
        <taxon>Saliceae</taxon>
        <taxon>Salix</taxon>
    </lineage>
</organism>
<dbReference type="GO" id="GO:0009451">
    <property type="term" value="P:RNA modification"/>
    <property type="evidence" value="ECO:0007669"/>
    <property type="project" value="InterPro"/>
</dbReference>
<dbReference type="AlphaFoldDB" id="A0A6N2M0D2"/>
<feature type="repeat" description="PPR" evidence="2">
    <location>
        <begin position="15"/>
        <end position="45"/>
    </location>
</feature>
<dbReference type="PANTHER" id="PTHR47926:SF437">
    <property type="entry name" value="PENTACOTRIPEPTIDE-REPEAT REGION OF PRORP DOMAIN-CONTAINING PROTEIN"/>
    <property type="match status" value="1"/>
</dbReference>
<dbReference type="InterPro" id="IPR046960">
    <property type="entry name" value="PPR_At4g14850-like_plant"/>
</dbReference>
<evidence type="ECO:0000313" key="3">
    <source>
        <dbReference type="EMBL" id="VFU46976.1"/>
    </source>
</evidence>
<dbReference type="GO" id="GO:0003723">
    <property type="term" value="F:RNA binding"/>
    <property type="evidence" value="ECO:0007669"/>
    <property type="project" value="InterPro"/>
</dbReference>
<dbReference type="PROSITE" id="PS51375">
    <property type="entry name" value="PPR"/>
    <property type="match status" value="2"/>
</dbReference>
<sequence>MGFTRSLFDEMPERNVISWTSMIYGYCNNGDVFSARVLFDAMPGKNLVSWNAMIGGYCQNKQPHEALKLFRELQSSTMFEPNEITVVSILPAIATLGALELGEWVHLFVQRMKLDRAVNVCTSLVDMGTKTPTLNQKKLFVWGYAVSTKNELTTARSSESASTFDDVTSKFKPTAAAVRSKGPSISFVGVG</sequence>
<reference evidence="3" key="1">
    <citation type="submission" date="2019-03" db="EMBL/GenBank/DDBJ databases">
        <authorList>
            <person name="Mank J."/>
            <person name="Almeida P."/>
        </authorList>
    </citation>
    <scope>NUCLEOTIDE SEQUENCE</scope>
    <source>
        <strain evidence="3">78183</strain>
    </source>
</reference>
<evidence type="ECO:0000256" key="2">
    <source>
        <dbReference type="PROSITE-ProRule" id="PRU00708"/>
    </source>
</evidence>
<dbReference type="EMBL" id="CAADRP010001655">
    <property type="protein sequence ID" value="VFU46976.1"/>
    <property type="molecule type" value="Genomic_DNA"/>
</dbReference>
<name>A0A6N2M0D2_SALVM</name>
<feature type="repeat" description="PPR" evidence="2">
    <location>
        <begin position="46"/>
        <end position="80"/>
    </location>
</feature>
<evidence type="ECO:0008006" key="4">
    <source>
        <dbReference type="Google" id="ProtNLM"/>
    </source>
</evidence>
<protein>
    <recommendedName>
        <fullName evidence="4">Pentatricopeptide repeat-containing protein</fullName>
    </recommendedName>
</protein>
<evidence type="ECO:0000256" key="1">
    <source>
        <dbReference type="ARBA" id="ARBA00022737"/>
    </source>
</evidence>
<gene>
    <name evidence="3" type="ORF">SVIM_LOCUS300413</name>
</gene>
<dbReference type="PANTHER" id="PTHR47926">
    <property type="entry name" value="PENTATRICOPEPTIDE REPEAT-CONTAINING PROTEIN"/>
    <property type="match status" value="1"/>
</dbReference>
<keyword evidence="1" id="KW-0677">Repeat</keyword>
<dbReference type="InterPro" id="IPR011990">
    <property type="entry name" value="TPR-like_helical_dom_sf"/>
</dbReference>
<dbReference type="NCBIfam" id="TIGR00756">
    <property type="entry name" value="PPR"/>
    <property type="match status" value="2"/>
</dbReference>
<dbReference type="Pfam" id="PF12854">
    <property type="entry name" value="PPR_1"/>
    <property type="match status" value="1"/>
</dbReference>
<proteinExistence type="predicted"/>
<accession>A0A6N2M0D2</accession>
<dbReference type="Gene3D" id="1.25.40.10">
    <property type="entry name" value="Tetratricopeptide repeat domain"/>
    <property type="match status" value="1"/>
</dbReference>
<dbReference type="Pfam" id="PF13041">
    <property type="entry name" value="PPR_2"/>
    <property type="match status" value="1"/>
</dbReference>